<name>A0A0N7JV77_9BURK</name>
<sequence length="77" mass="8867">MDDHSALELVGQLIDYAGDTASACHLDRAVEWCQQLEARNLTDLRRIDLDYYAANAWAHRAKWRHKDKDAAWVLAPM</sequence>
<gene>
    <name evidence="1" type="ORF">K788_0000501</name>
</gene>
<dbReference type="KEGG" id="bcai:K788_0000501"/>
<dbReference type="Proteomes" id="UP000019146">
    <property type="component" value="Chromosome 2"/>
</dbReference>
<accession>A0A0N7JV77</accession>
<reference evidence="1 2" key="1">
    <citation type="journal article" date="2014" name="Genome Announc.">
        <title>Draft Genome Sequence of the Haloacid-Degrading Burkholderia caribensis Strain MBA4.</title>
        <authorList>
            <person name="Pan Y."/>
            <person name="Kong K.F."/>
            <person name="Tsang J.S."/>
        </authorList>
    </citation>
    <scope>NUCLEOTIDE SEQUENCE [LARGE SCALE GENOMIC DNA]</scope>
    <source>
        <strain evidence="1 2">MBA4</strain>
    </source>
</reference>
<organism evidence="1 2">
    <name type="scientific">Paraburkholderia caribensis MBA4</name>
    <dbReference type="NCBI Taxonomy" id="1323664"/>
    <lineage>
        <taxon>Bacteria</taxon>
        <taxon>Pseudomonadati</taxon>
        <taxon>Pseudomonadota</taxon>
        <taxon>Betaproteobacteria</taxon>
        <taxon>Burkholderiales</taxon>
        <taxon>Burkholderiaceae</taxon>
        <taxon>Paraburkholderia</taxon>
    </lineage>
</organism>
<evidence type="ECO:0000313" key="1">
    <source>
        <dbReference type="EMBL" id="ALL68445.1"/>
    </source>
</evidence>
<proteinExistence type="predicted"/>
<dbReference type="EMBL" id="CP012747">
    <property type="protein sequence ID" value="ALL68445.1"/>
    <property type="molecule type" value="Genomic_DNA"/>
</dbReference>
<dbReference type="AlphaFoldDB" id="A0A0N7JV77"/>
<evidence type="ECO:0000313" key="2">
    <source>
        <dbReference type="Proteomes" id="UP000019146"/>
    </source>
</evidence>
<protein>
    <submittedName>
        <fullName evidence="1">Uncharacterized protein</fullName>
    </submittedName>
</protein>